<dbReference type="EMBL" id="JBHUJC010000041">
    <property type="protein sequence ID" value="MFD2277371.1"/>
    <property type="molecule type" value="Genomic_DNA"/>
</dbReference>
<comment type="caution">
    <text evidence="2">The sequence shown here is derived from an EMBL/GenBank/DDBJ whole genome shotgun (WGS) entry which is preliminary data.</text>
</comment>
<feature type="domain" description="PepSY" evidence="1">
    <location>
        <begin position="4"/>
        <end position="77"/>
    </location>
</feature>
<name>A0ABW5E415_9BACT</name>
<evidence type="ECO:0000313" key="3">
    <source>
        <dbReference type="Proteomes" id="UP001597297"/>
    </source>
</evidence>
<keyword evidence="3" id="KW-1185">Reference proteome</keyword>
<proteinExistence type="predicted"/>
<dbReference type="RefSeq" id="WP_377093843.1">
    <property type="nucleotide sequence ID" value="NZ_JBHSJM010000001.1"/>
</dbReference>
<accession>A0ABW5E415</accession>
<dbReference type="InterPro" id="IPR025711">
    <property type="entry name" value="PepSY"/>
</dbReference>
<reference evidence="3" key="1">
    <citation type="journal article" date="2019" name="Int. J. Syst. Evol. Microbiol.">
        <title>The Global Catalogue of Microorganisms (GCM) 10K type strain sequencing project: providing services to taxonomists for standard genome sequencing and annotation.</title>
        <authorList>
            <consortium name="The Broad Institute Genomics Platform"/>
            <consortium name="The Broad Institute Genome Sequencing Center for Infectious Disease"/>
            <person name="Wu L."/>
            <person name="Ma J."/>
        </authorList>
    </citation>
    <scope>NUCLEOTIDE SEQUENCE [LARGE SCALE GENOMIC DNA]</scope>
    <source>
        <strain evidence="3">JCM 16545</strain>
    </source>
</reference>
<organism evidence="2 3">
    <name type="scientific">Rubritalea spongiae</name>
    <dbReference type="NCBI Taxonomy" id="430797"/>
    <lineage>
        <taxon>Bacteria</taxon>
        <taxon>Pseudomonadati</taxon>
        <taxon>Verrucomicrobiota</taxon>
        <taxon>Verrucomicrobiia</taxon>
        <taxon>Verrucomicrobiales</taxon>
        <taxon>Rubritaleaceae</taxon>
        <taxon>Rubritalea</taxon>
    </lineage>
</organism>
<gene>
    <name evidence="2" type="ORF">ACFSQZ_12895</name>
</gene>
<dbReference type="Proteomes" id="UP001597297">
    <property type="component" value="Unassembled WGS sequence"/>
</dbReference>
<evidence type="ECO:0000259" key="1">
    <source>
        <dbReference type="Pfam" id="PF13670"/>
    </source>
</evidence>
<protein>
    <submittedName>
        <fullName evidence="2">PepSY domain-containing protein</fullName>
    </submittedName>
</protein>
<dbReference type="Pfam" id="PF13670">
    <property type="entry name" value="PepSY_2"/>
    <property type="match status" value="1"/>
</dbReference>
<sequence length="84" mass="9351">MKLFSILTILGITSATTWADEKPPADALPLSKVIEMIENKGYTPVVEVNFDDGKWEIEAYKDANKRELHVNAKSGEIEADKAED</sequence>
<evidence type="ECO:0000313" key="2">
    <source>
        <dbReference type="EMBL" id="MFD2277371.1"/>
    </source>
</evidence>